<evidence type="ECO:0000313" key="9">
    <source>
        <dbReference type="EMBL" id="KKB55231.1"/>
    </source>
</evidence>
<protein>
    <recommendedName>
        <fullName evidence="11">Beta-galactosidase</fullName>
    </recommendedName>
</protein>
<dbReference type="PATRIC" id="fig|1203610.3.peg.2757"/>
<dbReference type="InterPro" id="IPR006104">
    <property type="entry name" value="Glyco_hydro_2_N"/>
</dbReference>
<evidence type="ECO:0000256" key="1">
    <source>
        <dbReference type="ARBA" id="ARBA00007401"/>
    </source>
</evidence>
<dbReference type="InterPro" id="IPR006102">
    <property type="entry name" value="Ig-like_GH2"/>
</dbReference>
<dbReference type="Gene3D" id="2.60.120.260">
    <property type="entry name" value="Galactose-binding domain-like"/>
    <property type="match status" value="1"/>
</dbReference>
<dbReference type="Pfam" id="PF02836">
    <property type="entry name" value="Glyco_hydro_2_C"/>
    <property type="match status" value="1"/>
</dbReference>
<dbReference type="InterPro" id="IPR008979">
    <property type="entry name" value="Galactose-bd-like_sf"/>
</dbReference>
<dbReference type="SUPFAM" id="SSF49785">
    <property type="entry name" value="Galactose-binding domain-like"/>
    <property type="match status" value="1"/>
</dbReference>
<gene>
    <name evidence="9" type="ORF">HMPREF1536_02691</name>
</gene>
<comment type="similarity">
    <text evidence="1">Belongs to the glycosyl hydrolase 2 family.</text>
</comment>
<evidence type="ECO:0000259" key="8">
    <source>
        <dbReference type="Pfam" id="PF16355"/>
    </source>
</evidence>
<feature type="domain" description="DUF4982" evidence="8">
    <location>
        <begin position="611"/>
        <end position="663"/>
    </location>
</feature>
<feature type="signal peptide" evidence="4">
    <location>
        <begin position="1"/>
        <end position="19"/>
    </location>
</feature>
<dbReference type="InterPro" id="IPR017853">
    <property type="entry name" value="GH"/>
</dbReference>
<dbReference type="InterPro" id="IPR013783">
    <property type="entry name" value="Ig-like_fold"/>
</dbReference>
<evidence type="ECO:0000259" key="7">
    <source>
        <dbReference type="Pfam" id="PF02837"/>
    </source>
</evidence>
<dbReference type="InterPro" id="IPR032311">
    <property type="entry name" value="DUF4982"/>
</dbReference>
<keyword evidence="3" id="KW-0326">Glycosidase</keyword>
<feature type="domain" description="Glycosyl hydrolases family 2 sugar binding" evidence="7">
    <location>
        <begin position="65"/>
        <end position="164"/>
    </location>
</feature>
<feature type="domain" description="Glycoside hydrolase family 2 immunoglobulin-like beta-sandwich" evidence="5">
    <location>
        <begin position="185"/>
        <end position="285"/>
    </location>
</feature>
<dbReference type="Pfam" id="PF02837">
    <property type="entry name" value="Glyco_hydro_2_N"/>
    <property type="match status" value="1"/>
</dbReference>
<accession>A0A0F5JBH7</accession>
<keyword evidence="2" id="KW-0378">Hydrolase</keyword>
<sequence length="678" mass="77514">MRNTVFCLVLLLFSTSLFASRKEILLNNDWNFRFSHQVQRNSGRRVDLPHTWNSGDALIGTQDYYRGMGNYDKKLFVKPEWEGKRLFLRFEGVNTIATVFVNSVCLGEHRGGYGAFVFEITDHVKYGADNEILVKVNNALQLDIMPLVGDFNFYGGIYRDVNLIITDPVNISLTDYASPGVYLIQNKVTKEQADVRAKVLLSNGSSAGRPVQVNVKILDGDKIVQQQDMNITVDAKQTHTAGFDFSIKNPHLWNGRKDPFMYRTEVTLMADGKVIDKVVQPLGLRFYHVDAEKGFFLNGEHLKLHGVCRHQDRAERGNALYKEHHEEDAAIIAEMGTNAIRLAHYPQATYFYSLMDTYGIVTWAEIPFIGPGGYLDRGYNDLPAFRANGKEQLKELIRQHYNHPSICFWGLFNELKTIGDNPIEYIKELNDLAHQEDPTRPTTAASFLSYDSDISKITDVIAWNQYFGWYGGSPSDMGKWLDANHAAHPEYKIGISEYGAGASIYHQQDSVKPGVASGWWHPENFQTFYHMGNWEAIAERPFVWGSFIWNLFDFGAAHRTEGDRPGINDKGLVTFDRKVKKDAFYYYKANWNKDDQFVYIANRRHRDRDTKVTDIMVFSNLPQLELFVNGKSIGRQGPDNYATFIWNSVNLTEGDNTIEVRSVQKKNSITDQVIWNCK</sequence>
<dbReference type="InterPro" id="IPR036156">
    <property type="entry name" value="Beta-gal/glucu_dom_sf"/>
</dbReference>
<dbReference type="SUPFAM" id="SSF49303">
    <property type="entry name" value="beta-Galactosidase/glucuronidase domain"/>
    <property type="match status" value="1"/>
</dbReference>
<evidence type="ECO:0000256" key="4">
    <source>
        <dbReference type="SAM" id="SignalP"/>
    </source>
</evidence>
<dbReference type="Proteomes" id="UP000033035">
    <property type="component" value="Unassembled WGS sequence"/>
</dbReference>
<dbReference type="HOGENOM" id="CLU_006501_5_0_10"/>
<dbReference type="PANTHER" id="PTHR42732:SF1">
    <property type="entry name" value="BETA-MANNOSIDASE"/>
    <property type="match status" value="1"/>
</dbReference>
<dbReference type="Pfam" id="PF00703">
    <property type="entry name" value="Glyco_hydro_2"/>
    <property type="match status" value="1"/>
</dbReference>
<dbReference type="EMBL" id="AQHW01000015">
    <property type="protein sequence ID" value="KKB55231.1"/>
    <property type="molecule type" value="Genomic_DNA"/>
</dbReference>
<dbReference type="GO" id="GO:0004553">
    <property type="term" value="F:hydrolase activity, hydrolyzing O-glycosyl compounds"/>
    <property type="evidence" value="ECO:0007669"/>
    <property type="project" value="InterPro"/>
</dbReference>
<evidence type="ECO:0000259" key="6">
    <source>
        <dbReference type="Pfam" id="PF02836"/>
    </source>
</evidence>
<dbReference type="SUPFAM" id="SSF51445">
    <property type="entry name" value="(Trans)glycosidases"/>
    <property type="match status" value="1"/>
</dbReference>
<keyword evidence="4" id="KW-0732">Signal</keyword>
<feature type="chain" id="PRO_5002488968" description="Beta-galactosidase" evidence="4">
    <location>
        <begin position="20"/>
        <end position="678"/>
    </location>
</feature>
<dbReference type="InterPro" id="IPR006103">
    <property type="entry name" value="Glyco_hydro_2_cat"/>
</dbReference>
<dbReference type="RefSeq" id="WP_028729737.1">
    <property type="nucleotide sequence ID" value="NZ_KE386764.1"/>
</dbReference>
<reference evidence="9 10" key="1">
    <citation type="submission" date="2013-04" db="EMBL/GenBank/DDBJ databases">
        <title>The Genome Sequence of Parabacteroides gordonii DSM 23371.</title>
        <authorList>
            <consortium name="The Broad Institute Genomics Platform"/>
            <person name="Earl A."/>
            <person name="Ward D."/>
            <person name="Feldgarden M."/>
            <person name="Gevers D."/>
            <person name="Martens E."/>
            <person name="Sakamoto M."/>
            <person name="Benno Y."/>
            <person name="Suzuki N."/>
            <person name="Matsunaga N."/>
            <person name="Koshihara K."/>
            <person name="Seki M."/>
            <person name="Komiya H."/>
            <person name="Walker B."/>
            <person name="Young S."/>
            <person name="Zeng Q."/>
            <person name="Gargeya S."/>
            <person name="Fitzgerald M."/>
            <person name="Haas B."/>
            <person name="Abouelleil A."/>
            <person name="Allen A.W."/>
            <person name="Alvarado L."/>
            <person name="Arachchi H.M."/>
            <person name="Berlin A.M."/>
            <person name="Chapman S.B."/>
            <person name="Gainer-Dewar J."/>
            <person name="Goldberg J."/>
            <person name="Griggs A."/>
            <person name="Gujja S."/>
            <person name="Hansen M."/>
            <person name="Howarth C."/>
            <person name="Imamovic A."/>
            <person name="Ireland A."/>
            <person name="Larimer J."/>
            <person name="McCowan C."/>
            <person name="Murphy C."/>
            <person name="Pearson M."/>
            <person name="Poon T.W."/>
            <person name="Priest M."/>
            <person name="Roberts A."/>
            <person name="Saif S."/>
            <person name="Shea T."/>
            <person name="Sisk P."/>
            <person name="Sykes S."/>
            <person name="Wortman J."/>
            <person name="Nusbaum C."/>
            <person name="Birren B."/>
        </authorList>
    </citation>
    <scope>NUCLEOTIDE SEQUENCE [LARGE SCALE GENOMIC DNA]</scope>
    <source>
        <strain evidence="9 10">MS-1</strain>
    </source>
</reference>
<feature type="domain" description="Glycoside hydrolase family 2 catalytic" evidence="6">
    <location>
        <begin position="293"/>
        <end position="590"/>
    </location>
</feature>
<dbReference type="GO" id="GO:0005975">
    <property type="term" value="P:carbohydrate metabolic process"/>
    <property type="evidence" value="ECO:0007669"/>
    <property type="project" value="InterPro"/>
</dbReference>
<dbReference type="Pfam" id="PF16355">
    <property type="entry name" value="DUF4982"/>
    <property type="match status" value="1"/>
</dbReference>
<comment type="caution">
    <text evidence="9">The sequence shown here is derived from an EMBL/GenBank/DDBJ whole genome shotgun (WGS) entry which is preliminary data.</text>
</comment>
<evidence type="ECO:0008006" key="11">
    <source>
        <dbReference type="Google" id="ProtNLM"/>
    </source>
</evidence>
<dbReference type="AlphaFoldDB" id="A0A0F5JBH7"/>
<dbReference type="InterPro" id="IPR006101">
    <property type="entry name" value="Glyco_hydro_2"/>
</dbReference>
<evidence type="ECO:0000256" key="2">
    <source>
        <dbReference type="ARBA" id="ARBA00022801"/>
    </source>
</evidence>
<dbReference type="Gene3D" id="2.60.40.10">
    <property type="entry name" value="Immunoglobulins"/>
    <property type="match status" value="2"/>
</dbReference>
<organism evidence="9 10">
    <name type="scientific">Parabacteroides gordonii MS-1 = DSM 23371</name>
    <dbReference type="NCBI Taxonomy" id="1203610"/>
    <lineage>
        <taxon>Bacteria</taxon>
        <taxon>Pseudomonadati</taxon>
        <taxon>Bacteroidota</taxon>
        <taxon>Bacteroidia</taxon>
        <taxon>Bacteroidales</taxon>
        <taxon>Tannerellaceae</taxon>
        <taxon>Parabacteroides</taxon>
    </lineage>
</organism>
<dbReference type="PANTHER" id="PTHR42732">
    <property type="entry name" value="BETA-GALACTOSIDASE"/>
    <property type="match status" value="1"/>
</dbReference>
<evidence type="ECO:0000256" key="3">
    <source>
        <dbReference type="ARBA" id="ARBA00023295"/>
    </source>
</evidence>
<keyword evidence="10" id="KW-1185">Reference proteome</keyword>
<evidence type="ECO:0000259" key="5">
    <source>
        <dbReference type="Pfam" id="PF00703"/>
    </source>
</evidence>
<dbReference type="STRING" id="1203610.HMPREF1536_02691"/>
<dbReference type="PRINTS" id="PR00132">
    <property type="entry name" value="GLHYDRLASE2"/>
</dbReference>
<proteinExistence type="inferred from homology"/>
<dbReference type="InterPro" id="IPR051913">
    <property type="entry name" value="GH2_Domain-Containing"/>
</dbReference>
<name>A0A0F5JBH7_9BACT</name>
<dbReference type="Gene3D" id="3.20.20.80">
    <property type="entry name" value="Glycosidases"/>
    <property type="match status" value="1"/>
</dbReference>
<evidence type="ECO:0000313" key="10">
    <source>
        <dbReference type="Proteomes" id="UP000033035"/>
    </source>
</evidence>